<protein>
    <submittedName>
        <fullName evidence="1">Uncharacterized protein</fullName>
    </submittedName>
</protein>
<evidence type="ECO:0000313" key="2">
    <source>
        <dbReference type="Proteomes" id="UP000051999"/>
    </source>
</evidence>
<evidence type="ECO:0000313" key="1">
    <source>
        <dbReference type="EMBL" id="KRL53521.1"/>
    </source>
</evidence>
<dbReference type="Proteomes" id="UP000051999">
    <property type="component" value="Unassembled WGS sequence"/>
</dbReference>
<dbReference type="PATRIC" id="fig|1114972.6.peg.1074"/>
<proteinExistence type="predicted"/>
<dbReference type="STRING" id="1114972.FD35_GL001060"/>
<gene>
    <name evidence="1" type="ORF">FD35_GL001060</name>
</gene>
<dbReference type="AlphaFoldDB" id="A0A0R1RA32"/>
<reference evidence="1 2" key="1">
    <citation type="journal article" date="2015" name="Genome Announc.">
        <title>Expanding the biotechnology potential of lactobacilli through comparative genomics of 213 strains and associated genera.</title>
        <authorList>
            <person name="Sun Z."/>
            <person name="Harris H.M."/>
            <person name="McCann A."/>
            <person name="Guo C."/>
            <person name="Argimon S."/>
            <person name="Zhang W."/>
            <person name="Yang X."/>
            <person name="Jeffery I.B."/>
            <person name="Cooney J.C."/>
            <person name="Kagawa T.F."/>
            <person name="Liu W."/>
            <person name="Song Y."/>
            <person name="Salvetti E."/>
            <person name="Wrobel A."/>
            <person name="Rasinkangas P."/>
            <person name="Parkhill J."/>
            <person name="Rea M.C."/>
            <person name="O'Sullivan O."/>
            <person name="Ritari J."/>
            <person name="Douillard F.P."/>
            <person name="Paul Ross R."/>
            <person name="Yang R."/>
            <person name="Briner A.E."/>
            <person name="Felis G.E."/>
            <person name="de Vos W.M."/>
            <person name="Barrangou R."/>
            <person name="Klaenhammer T.R."/>
            <person name="Caufield P.W."/>
            <person name="Cui Y."/>
            <person name="Zhang H."/>
            <person name="O'Toole P.W."/>
        </authorList>
    </citation>
    <scope>NUCLEOTIDE SEQUENCE [LARGE SCALE GENOMIC DNA]</scope>
    <source>
        <strain evidence="1 2">DSM 15814</strain>
    </source>
</reference>
<dbReference type="EMBL" id="AZFF01000018">
    <property type="protein sequence ID" value="KRL53521.1"/>
    <property type="molecule type" value="Genomic_DNA"/>
</dbReference>
<keyword evidence="2" id="KW-1185">Reference proteome</keyword>
<name>A0A0R1RA32_9LACO</name>
<sequence length="87" mass="10471">MKMFNRKGKRNAEEHLKTLSIQFGEDQKMVTQLAEVLYQDRTELKEDIDSSWDFLNTLRNKPTELDTKIEQIKIEMDRYQDIIDYAQ</sequence>
<organism evidence="1 2">
    <name type="scientific">Furfurilactobacillus rossiae DSM 15814</name>
    <dbReference type="NCBI Taxonomy" id="1114972"/>
    <lineage>
        <taxon>Bacteria</taxon>
        <taxon>Bacillati</taxon>
        <taxon>Bacillota</taxon>
        <taxon>Bacilli</taxon>
        <taxon>Lactobacillales</taxon>
        <taxon>Lactobacillaceae</taxon>
        <taxon>Furfurilactobacillus</taxon>
    </lineage>
</organism>
<accession>A0A0R1RA32</accession>
<comment type="caution">
    <text evidence="1">The sequence shown here is derived from an EMBL/GenBank/DDBJ whole genome shotgun (WGS) entry which is preliminary data.</text>
</comment>